<proteinExistence type="inferred from homology"/>
<sequence length="169" mass="18740">MKINQCFFLIPIGLFAVFFDLRKGKIPNELIVIGLILGCCFQIRQAKAVGLLLFLGGACIPVVLGAGIYYFRMMGAGDMKLWAVVGGFLGPQRAVYCMIASLFVGAVLSIFVLLKRRNLKTRLLYFCSYIQKQQNGVWEPYLNEKDQDGRFHFAIAILGGILLCAGGVY</sequence>
<name>A0ABS8EYC1_9FIRM</name>
<dbReference type="InterPro" id="IPR000045">
    <property type="entry name" value="Prepilin_IV_endopep_pep"/>
</dbReference>
<evidence type="ECO:0000259" key="3">
    <source>
        <dbReference type="Pfam" id="PF01478"/>
    </source>
</evidence>
<dbReference type="GO" id="GO:0004190">
    <property type="term" value="F:aspartic-type endopeptidase activity"/>
    <property type="evidence" value="ECO:0007669"/>
    <property type="project" value="UniProtKB-EC"/>
</dbReference>
<keyword evidence="2" id="KW-0472">Membrane</keyword>
<dbReference type="Pfam" id="PF01478">
    <property type="entry name" value="Peptidase_A24"/>
    <property type="match status" value="1"/>
</dbReference>
<accession>A0ABS8EYC1</accession>
<organism evidence="4 5">
    <name type="scientific">Hominisplanchenecus faecis</name>
    <dbReference type="NCBI Taxonomy" id="2885351"/>
    <lineage>
        <taxon>Bacteria</taxon>
        <taxon>Bacillati</taxon>
        <taxon>Bacillota</taxon>
        <taxon>Clostridia</taxon>
        <taxon>Lachnospirales</taxon>
        <taxon>Lachnospiraceae</taxon>
        <taxon>Hominisplanchenecus</taxon>
    </lineage>
</organism>
<dbReference type="RefSeq" id="WP_248835983.1">
    <property type="nucleotide sequence ID" value="NZ_JAJEQE010000060.1"/>
</dbReference>
<dbReference type="InterPro" id="IPR050882">
    <property type="entry name" value="Prepilin_peptidase/N-MTase"/>
</dbReference>
<keyword evidence="2" id="KW-0812">Transmembrane</keyword>
<evidence type="ECO:0000256" key="2">
    <source>
        <dbReference type="SAM" id="Phobius"/>
    </source>
</evidence>
<feature type="transmembrane region" description="Helical" evidence="2">
    <location>
        <begin position="50"/>
        <end position="73"/>
    </location>
</feature>
<evidence type="ECO:0000313" key="4">
    <source>
        <dbReference type="EMBL" id="MCC2150171.1"/>
    </source>
</evidence>
<feature type="transmembrane region" description="Helical" evidence="2">
    <location>
        <begin position="93"/>
        <end position="114"/>
    </location>
</feature>
<keyword evidence="4" id="KW-0378">Hydrolase</keyword>
<keyword evidence="5" id="KW-1185">Reference proteome</keyword>
<dbReference type="Proteomes" id="UP001299235">
    <property type="component" value="Unassembled WGS sequence"/>
</dbReference>
<dbReference type="EMBL" id="JAJEQE010000060">
    <property type="protein sequence ID" value="MCC2150171.1"/>
    <property type="molecule type" value="Genomic_DNA"/>
</dbReference>
<evidence type="ECO:0000256" key="1">
    <source>
        <dbReference type="ARBA" id="ARBA00005801"/>
    </source>
</evidence>
<comment type="caution">
    <text evidence="4">The sequence shown here is derived from an EMBL/GenBank/DDBJ whole genome shotgun (WGS) entry which is preliminary data.</text>
</comment>
<reference evidence="4 5" key="1">
    <citation type="submission" date="2021-10" db="EMBL/GenBank/DDBJ databases">
        <title>Anaerobic single-cell dispensing facilitates the cultivation of human gut bacteria.</title>
        <authorList>
            <person name="Afrizal A."/>
        </authorList>
    </citation>
    <scope>NUCLEOTIDE SEQUENCE [LARGE SCALE GENOMIC DNA]</scope>
    <source>
        <strain evidence="4 5">CLA-AA-H246</strain>
    </source>
</reference>
<gene>
    <name evidence="4" type="ORF">LKD42_13145</name>
</gene>
<comment type="similarity">
    <text evidence="1">Belongs to the peptidase A24 family.</text>
</comment>
<feature type="transmembrane region" description="Helical" evidence="2">
    <location>
        <begin position="151"/>
        <end position="168"/>
    </location>
</feature>
<evidence type="ECO:0000313" key="5">
    <source>
        <dbReference type="Proteomes" id="UP001299235"/>
    </source>
</evidence>
<keyword evidence="2" id="KW-1133">Transmembrane helix</keyword>
<dbReference type="PANTHER" id="PTHR30487">
    <property type="entry name" value="TYPE 4 PREPILIN-LIKE PROTEINS LEADER PEPTIDE-PROCESSING ENZYME"/>
    <property type="match status" value="1"/>
</dbReference>
<dbReference type="EC" id="3.4.23.43" evidence="4"/>
<dbReference type="PANTHER" id="PTHR30487:SF0">
    <property type="entry name" value="PREPILIN LEADER PEPTIDASE_N-METHYLTRANSFERASE-RELATED"/>
    <property type="match status" value="1"/>
</dbReference>
<feature type="domain" description="Prepilin type IV endopeptidase peptidase" evidence="3">
    <location>
        <begin position="8"/>
        <end position="110"/>
    </location>
</feature>
<protein>
    <submittedName>
        <fullName evidence="4">Prepilin peptidase</fullName>
        <ecNumber evidence="4">3.4.23.43</ecNumber>
    </submittedName>
</protein>
<dbReference type="Gene3D" id="1.20.120.1220">
    <property type="match status" value="1"/>
</dbReference>